<feature type="domain" description="PAS" evidence="6">
    <location>
        <begin position="259"/>
        <end position="289"/>
    </location>
</feature>
<evidence type="ECO:0000259" key="8">
    <source>
        <dbReference type="PROSITE" id="PS50885"/>
    </source>
</evidence>
<dbReference type="NCBIfam" id="TIGR00229">
    <property type="entry name" value="sensory_box"/>
    <property type="match status" value="1"/>
</dbReference>
<proteinExistence type="inferred from homology"/>
<dbReference type="InterPro" id="IPR013655">
    <property type="entry name" value="PAS_fold_3"/>
</dbReference>
<gene>
    <name evidence="9" type="ORF">RM540_05750</name>
</gene>
<evidence type="ECO:0000259" key="7">
    <source>
        <dbReference type="PROSITE" id="PS50113"/>
    </source>
</evidence>
<evidence type="ECO:0000256" key="3">
    <source>
        <dbReference type="PROSITE-ProRule" id="PRU00284"/>
    </source>
</evidence>
<dbReference type="PROSITE" id="PS50111">
    <property type="entry name" value="CHEMOTAXIS_TRANSDUC_2"/>
    <property type="match status" value="1"/>
</dbReference>
<dbReference type="Pfam" id="PF00015">
    <property type="entry name" value="MCPsignal"/>
    <property type="match status" value="1"/>
</dbReference>
<keyword evidence="10" id="KW-1185">Reference proteome</keyword>
<dbReference type="PANTHER" id="PTHR32089:SF112">
    <property type="entry name" value="LYSOZYME-LIKE PROTEIN-RELATED"/>
    <property type="match status" value="1"/>
</dbReference>
<dbReference type="PRINTS" id="PR00260">
    <property type="entry name" value="CHEMTRNSDUCR"/>
</dbReference>
<dbReference type="InterPro" id="IPR001610">
    <property type="entry name" value="PAC"/>
</dbReference>
<comment type="similarity">
    <text evidence="2">Belongs to the methyl-accepting chemotaxis (MCP) protein family.</text>
</comment>
<evidence type="ECO:0000256" key="4">
    <source>
        <dbReference type="SAM" id="MobiDB-lite"/>
    </source>
</evidence>
<dbReference type="Pfam" id="PF08447">
    <property type="entry name" value="PAS_3"/>
    <property type="match status" value="1"/>
</dbReference>
<accession>A0ABU3BPM9</accession>
<dbReference type="InterPro" id="IPR004090">
    <property type="entry name" value="Chemotax_Me-accpt_rcpt"/>
</dbReference>
<dbReference type="Pfam" id="PF11563">
    <property type="entry name" value="Protoglobin"/>
    <property type="match status" value="1"/>
</dbReference>
<dbReference type="Gene3D" id="1.10.287.950">
    <property type="entry name" value="Methyl-accepting chemotaxis protein"/>
    <property type="match status" value="1"/>
</dbReference>
<dbReference type="SUPFAM" id="SSF58104">
    <property type="entry name" value="Methyl-accepting chemotaxis protein (MCP) signaling domain"/>
    <property type="match status" value="1"/>
</dbReference>
<feature type="domain" description="Methyl-accepting transducer" evidence="5">
    <location>
        <begin position="423"/>
        <end position="652"/>
    </location>
</feature>
<dbReference type="InterPro" id="IPR039379">
    <property type="entry name" value="Protoglobin_sensor_dom"/>
</dbReference>
<feature type="domain" description="PAC" evidence="7">
    <location>
        <begin position="318"/>
        <end position="370"/>
    </location>
</feature>
<dbReference type="Proteomes" id="UP001267426">
    <property type="component" value="Unassembled WGS sequence"/>
</dbReference>
<evidence type="ECO:0000313" key="9">
    <source>
        <dbReference type="EMBL" id="MDT0631249.1"/>
    </source>
</evidence>
<feature type="region of interest" description="Disordered" evidence="4">
    <location>
        <begin position="439"/>
        <end position="458"/>
    </location>
</feature>
<dbReference type="InterPro" id="IPR044398">
    <property type="entry name" value="Globin-sensor_dom"/>
</dbReference>
<dbReference type="InterPro" id="IPR000700">
    <property type="entry name" value="PAS-assoc_C"/>
</dbReference>
<keyword evidence="1 3" id="KW-0807">Transducer</keyword>
<feature type="domain" description="HAMP" evidence="8">
    <location>
        <begin position="366"/>
        <end position="418"/>
    </location>
</feature>
<organism evidence="9 10">
    <name type="scientific">Rubrivirga litoralis</name>
    <dbReference type="NCBI Taxonomy" id="3075598"/>
    <lineage>
        <taxon>Bacteria</taxon>
        <taxon>Pseudomonadati</taxon>
        <taxon>Rhodothermota</taxon>
        <taxon>Rhodothermia</taxon>
        <taxon>Rhodothermales</taxon>
        <taxon>Rubricoccaceae</taxon>
        <taxon>Rubrivirga</taxon>
    </lineage>
</organism>
<dbReference type="EMBL" id="JAVRHT010000010">
    <property type="protein sequence ID" value="MDT0631249.1"/>
    <property type="molecule type" value="Genomic_DNA"/>
</dbReference>
<dbReference type="Pfam" id="PF00672">
    <property type="entry name" value="HAMP"/>
    <property type="match status" value="1"/>
</dbReference>
<dbReference type="PANTHER" id="PTHR32089">
    <property type="entry name" value="METHYL-ACCEPTING CHEMOTAXIS PROTEIN MCPB"/>
    <property type="match status" value="1"/>
</dbReference>
<dbReference type="InterPro" id="IPR004089">
    <property type="entry name" value="MCPsignal_dom"/>
</dbReference>
<dbReference type="SMART" id="SM00304">
    <property type="entry name" value="HAMP"/>
    <property type="match status" value="1"/>
</dbReference>
<evidence type="ECO:0000256" key="2">
    <source>
        <dbReference type="ARBA" id="ARBA00029447"/>
    </source>
</evidence>
<dbReference type="InterPro" id="IPR035965">
    <property type="entry name" value="PAS-like_dom_sf"/>
</dbReference>
<dbReference type="SMART" id="SM00283">
    <property type="entry name" value="MA"/>
    <property type="match status" value="1"/>
</dbReference>
<dbReference type="InterPro" id="IPR009050">
    <property type="entry name" value="Globin-like_sf"/>
</dbReference>
<dbReference type="PROSITE" id="PS50885">
    <property type="entry name" value="HAMP"/>
    <property type="match status" value="1"/>
</dbReference>
<dbReference type="CDD" id="cd06225">
    <property type="entry name" value="HAMP"/>
    <property type="match status" value="1"/>
</dbReference>
<dbReference type="PROSITE" id="PS50112">
    <property type="entry name" value="PAS"/>
    <property type="match status" value="1"/>
</dbReference>
<feature type="compositionally biased region" description="Low complexity" evidence="4">
    <location>
        <begin position="445"/>
        <end position="458"/>
    </location>
</feature>
<dbReference type="InterPro" id="IPR000014">
    <property type="entry name" value="PAS"/>
</dbReference>
<reference evidence="9 10" key="1">
    <citation type="submission" date="2023-09" db="EMBL/GenBank/DDBJ databases">
        <authorList>
            <person name="Rey-Velasco X."/>
        </authorList>
    </citation>
    <scope>NUCLEOTIDE SEQUENCE [LARGE SCALE GENOMIC DNA]</scope>
    <source>
        <strain evidence="9 10">F394</strain>
    </source>
</reference>
<dbReference type="InterPro" id="IPR012292">
    <property type="entry name" value="Globin/Proto"/>
</dbReference>
<evidence type="ECO:0000259" key="5">
    <source>
        <dbReference type="PROSITE" id="PS50111"/>
    </source>
</evidence>
<feature type="compositionally biased region" description="Low complexity" evidence="4">
    <location>
        <begin position="11"/>
        <end position="30"/>
    </location>
</feature>
<evidence type="ECO:0000313" key="10">
    <source>
        <dbReference type="Proteomes" id="UP001267426"/>
    </source>
</evidence>
<comment type="caution">
    <text evidence="9">The sequence shown here is derived from an EMBL/GenBank/DDBJ whole genome shotgun (WGS) entry which is preliminary data.</text>
</comment>
<dbReference type="Gene3D" id="3.30.450.20">
    <property type="entry name" value="PAS domain"/>
    <property type="match status" value="1"/>
</dbReference>
<feature type="region of interest" description="Disordered" evidence="4">
    <location>
        <begin position="1"/>
        <end position="34"/>
    </location>
</feature>
<sequence length="682" mass="73830">METLRTNGHTGRIAATRPAPGRPARPTRGGHPLADRFGIDEQTLDLRRQFIRLGDAELQILAELTPWAEEHGPEVVREFYDWQFEFGPTVRFFESFAETGGHTLGSLRQHLETAQTGYFTGCFAGAASGYDVAYFETRLHIGKVHDRINLPFKWYAGAYSELGRLTREHLGREHPDAEYVDRAMEALQKVWNLDLQAIADSFLLSTVESFGMDVTVIEADPGTDRTEHFSQIKDELNALLEQNADFQGQIEAIGRAQAVIEFDVDGTIRTANDNFLQTLGYTLDEIEGRHHRMFVDAEHAQSAEYRQFWEALARGEYQASEFRRIGKDSEEVWIQASYNPIYNRSGELIKIVKFASDISDRVKARLRLEQSVEQMLQTVQAAAQGDLTQEIDVEGDDTIGQMAEGLRQFLAGLRTDVGQIAENAQHLAAASEEMSSISTQMGTDAETTSGQAGAAASAAEQVDKNVQTVATGAEEMSASIKEVAGNAADAARIAAEAVAAAERTNATVSKLGESSVEIGNVIKVITSIAQQTNLLALNATIEAARAGEAGKGFAVVANEVKELAKQTAQATEDIGQKIETIQGDTQNAVQAIGQIGGIIGQINDIQGTIASAVEEQSATTAEIARNVNEAARGSTEIAENITGVAQAAESTSGGARDGQQASTELARMAATLQQVVAKFQYA</sequence>
<name>A0ABU3BPM9_9BACT</name>
<evidence type="ECO:0000256" key="1">
    <source>
        <dbReference type="ARBA" id="ARBA00023224"/>
    </source>
</evidence>
<protein>
    <submittedName>
        <fullName evidence="9">Methyl-accepting chemotaxis protein</fullName>
    </submittedName>
</protein>
<dbReference type="InterPro" id="IPR003660">
    <property type="entry name" value="HAMP_dom"/>
</dbReference>
<dbReference type="Gene3D" id="1.10.490.10">
    <property type="entry name" value="Globins"/>
    <property type="match status" value="1"/>
</dbReference>
<dbReference type="SUPFAM" id="SSF46458">
    <property type="entry name" value="Globin-like"/>
    <property type="match status" value="1"/>
</dbReference>
<dbReference type="RefSeq" id="WP_311662592.1">
    <property type="nucleotide sequence ID" value="NZ_JAVRHT010000010.1"/>
</dbReference>
<dbReference type="SMART" id="SM00086">
    <property type="entry name" value="PAC"/>
    <property type="match status" value="1"/>
</dbReference>
<dbReference type="CDD" id="cd00130">
    <property type="entry name" value="PAS"/>
    <property type="match status" value="1"/>
</dbReference>
<dbReference type="PROSITE" id="PS50113">
    <property type="entry name" value="PAC"/>
    <property type="match status" value="1"/>
</dbReference>
<evidence type="ECO:0000259" key="6">
    <source>
        <dbReference type="PROSITE" id="PS50112"/>
    </source>
</evidence>
<dbReference type="CDD" id="cd01068">
    <property type="entry name" value="globin_sensor"/>
    <property type="match status" value="1"/>
</dbReference>
<dbReference type="SUPFAM" id="SSF55785">
    <property type="entry name" value="PYP-like sensor domain (PAS domain)"/>
    <property type="match status" value="1"/>
</dbReference>